<organism evidence="1 2">
    <name type="scientific">Aphis craccivora</name>
    <name type="common">Cowpea aphid</name>
    <dbReference type="NCBI Taxonomy" id="307492"/>
    <lineage>
        <taxon>Eukaryota</taxon>
        <taxon>Metazoa</taxon>
        <taxon>Ecdysozoa</taxon>
        <taxon>Arthropoda</taxon>
        <taxon>Hexapoda</taxon>
        <taxon>Insecta</taxon>
        <taxon>Pterygota</taxon>
        <taxon>Neoptera</taxon>
        <taxon>Paraneoptera</taxon>
        <taxon>Hemiptera</taxon>
        <taxon>Sternorrhyncha</taxon>
        <taxon>Aphidomorpha</taxon>
        <taxon>Aphidoidea</taxon>
        <taxon>Aphididae</taxon>
        <taxon>Aphidini</taxon>
        <taxon>Aphis</taxon>
        <taxon>Aphis</taxon>
    </lineage>
</organism>
<evidence type="ECO:0000313" key="1">
    <source>
        <dbReference type="EMBL" id="KAF0713001.1"/>
    </source>
</evidence>
<evidence type="ECO:0000313" key="2">
    <source>
        <dbReference type="Proteomes" id="UP000478052"/>
    </source>
</evidence>
<accession>A0A6G0VXJ4</accession>
<keyword evidence="2" id="KW-1185">Reference proteome</keyword>
<dbReference type="EMBL" id="VUJU01010791">
    <property type="protein sequence ID" value="KAF0713001.1"/>
    <property type="molecule type" value="Genomic_DNA"/>
</dbReference>
<name>A0A6G0VXJ4_APHCR</name>
<gene>
    <name evidence="1" type="ORF">FWK35_00033053</name>
</gene>
<dbReference type="Proteomes" id="UP000478052">
    <property type="component" value="Unassembled WGS sequence"/>
</dbReference>
<protein>
    <recommendedName>
        <fullName evidence="3">Tudor domain-containing protein</fullName>
    </recommendedName>
</protein>
<comment type="caution">
    <text evidence="1">The sequence shown here is derived from an EMBL/GenBank/DDBJ whole genome shotgun (WGS) entry which is preliminary data.</text>
</comment>
<sequence length="400" mass="46383">MELNTVYDINIISQIDEVRGLFVVVERFNNGSTGYFQCYYKKLLNFNNCNEWFEKFDYPIIETGKRIVVIVQVDKNPMDNLWARGIISKCHNNLCPEIYLIDSQRFINKDSMFELRTCPPKFLQLILPTYYIDIDLCLDDDDLKTAITILIKKNQYGELNFSFIPQSFENNVYSGILIVNHKVNSMYIPLKKLLKNFHTKKMFEDIPRYKNHQYSIFNPIEIQYLKNIFLPREPSDVVFLEDNLVSSCCDLSLLNNSNTNLSYNSANEFSSNSIYSENICFSDDSELEIKKLKNSRITPIAKQKVYSSNSSLMSKSSSSLQSITSYNNNCSMPEIKQSSDFIMTNMSKLKDSGSQQNNKKMLTLKELEIPKIQLKSITNIKAMNTTMADSDIWWSDDDDS</sequence>
<proteinExistence type="predicted"/>
<dbReference type="OrthoDB" id="6630013at2759"/>
<evidence type="ECO:0008006" key="3">
    <source>
        <dbReference type="Google" id="ProtNLM"/>
    </source>
</evidence>
<dbReference type="AlphaFoldDB" id="A0A6G0VXJ4"/>
<reference evidence="1 2" key="1">
    <citation type="submission" date="2019-08" db="EMBL/GenBank/DDBJ databases">
        <title>Whole genome of Aphis craccivora.</title>
        <authorList>
            <person name="Voronova N.V."/>
            <person name="Shulinski R.S."/>
            <person name="Bandarenka Y.V."/>
            <person name="Zhorov D.G."/>
            <person name="Warner D."/>
        </authorList>
    </citation>
    <scope>NUCLEOTIDE SEQUENCE [LARGE SCALE GENOMIC DNA]</scope>
    <source>
        <strain evidence="1">180601</strain>
        <tissue evidence="1">Whole Body</tissue>
    </source>
</reference>